<dbReference type="PROSITE" id="PS00086">
    <property type="entry name" value="CYTOCHROME_P450"/>
    <property type="match status" value="1"/>
</dbReference>
<accession>A0A127K5H1</accession>
<dbReference type="AlphaFoldDB" id="A0A127K5H1"/>
<dbReference type="GO" id="GO:0016705">
    <property type="term" value="F:oxidoreductase activity, acting on paired donors, with incorporation or reduction of molecular oxygen"/>
    <property type="evidence" value="ECO:0007669"/>
    <property type="project" value="InterPro"/>
</dbReference>
<dbReference type="InterPro" id="IPR017972">
    <property type="entry name" value="Cyt_P450_CS"/>
</dbReference>
<protein>
    <submittedName>
        <fullName evidence="8">Biofilm PGA synthesis protein PgaC</fullName>
    </submittedName>
</protein>
<dbReference type="InterPro" id="IPR036396">
    <property type="entry name" value="Cyt_P450_sf"/>
</dbReference>
<evidence type="ECO:0000313" key="9">
    <source>
        <dbReference type="Proteomes" id="UP000036902"/>
    </source>
</evidence>
<dbReference type="InterPro" id="IPR002397">
    <property type="entry name" value="Cyt_P450_B"/>
</dbReference>
<dbReference type="FunFam" id="1.10.630.10:FF:000018">
    <property type="entry name" value="Cytochrome P450 monooxygenase"/>
    <property type="match status" value="1"/>
</dbReference>
<keyword evidence="5 7" id="KW-0408">Iron</keyword>
<dbReference type="Gene3D" id="1.10.630.10">
    <property type="entry name" value="Cytochrome P450"/>
    <property type="match status" value="1"/>
</dbReference>
<dbReference type="RefSeq" id="WP_048705612.1">
    <property type="nucleotide sequence ID" value="NZ_CP014646.1"/>
</dbReference>
<dbReference type="KEGG" id="thu:AC731_009660"/>
<evidence type="ECO:0000313" key="8">
    <source>
        <dbReference type="EMBL" id="AMO37197.1"/>
    </source>
</evidence>
<gene>
    <name evidence="8" type="ORF">AC731_009660</name>
</gene>
<dbReference type="InterPro" id="IPR001128">
    <property type="entry name" value="Cyt_P450"/>
</dbReference>
<dbReference type="PANTHER" id="PTHR46696:SF1">
    <property type="entry name" value="CYTOCHROME P450 YJIB-RELATED"/>
    <property type="match status" value="1"/>
</dbReference>
<dbReference type="PRINTS" id="PR00359">
    <property type="entry name" value="BP450"/>
</dbReference>
<dbReference type="EMBL" id="CP014646">
    <property type="protein sequence ID" value="AMO37197.1"/>
    <property type="molecule type" value="Genomic_DNA"/>
</dbReference>
<dbReference type="SUPFAM" id="SSF48264">
    <property type="entry name" value="Cytochrome P450"/>
    <property type="match status" value="1"/>
</dbReference>
<keyword evidence="9" id="KW-1185">Reference proteome</keyword>
<keyword evidence="6 7" id="KW-0503">Monooxygenase</keyword>
<evidence type="ECO:0000256" key="6">
    <source>
        <dbReference type="ARBA" id="ARBA00023033"/>
    </source>
</evidence>
<proteinExistence type="inferred from homology"/>
<dbReference type="CDD" id="cd20625">
    <property type="entry name" value="CYP164-like"/>
    <property type="match status" value="1"/>
</dbReference>
<evidence type="ECO:0000256" key="1">
    <source>
        <dbReference type="ARBA" id="ARBA00010617"/>
    </source>
</evidence>
<keyword evidence="3 7" id="KW-0479">Metal-binding</keyword>
<evidence type="ECO:0000256" key="7">
    <source>
        <dbReference type="RuleBase" id="RU000461"/>
    </source>
</evidence>
<dbReference type="STRING" id="1134435.AC731_009660"/>
<evidence type="ECO:0000256" key="2">
    <source>
        <dbReference type="ARBA" id="ARBA00022617"/>
    </source>
</evidence>
<dbReference type="PANTHER" id="PTHR46696">
    <property type="entry name" value="P450, PUTATIVE (EUROFUNG)-RELATED"/>
    <property type="match status" value="1"/>
</dbReference>
<dbReference type="GO" id="GO:0005506">
    <property type="term" value="F:iron ion binding"/>
    <property type="evidence" value="ECO:0007669"/>
    <property type="project" value="InterPro"/>
</dbReference>
<sequence>MLAEAIARAPGVPAAGPDVALDDAFLQNPYPVYRQWREAGPLHWNDGFFQGAWVLSRHEDVERVLRDPRFSSQRTGGWVKRIEGVDAGYAGRRAHAGLDRFQHLFARAMVFLDAPDHTRLRRVMGAGFHPSLVRGLAPRIEDLVDELLDGLDGPGAAAGFDFIETVARPLPSRVIGLMLGVDRADEARFAAWTDDLAAFIGALRPDEAQLRRAQRSLLELVRYFEAVLAQRRGAPADDLVSLLLRAEAEGLIRADGEVLAQCAMLLFAGHETTRNLLGNGLYTLLRHPAQWAAIQADPDALPGAVREVLRFDSPVQYTGRRVAADLDWHGHRLRRGDLVIALIGAANRDPARYAEPDRFDISRREGSHLAFGSGPHVCIGAGLSLLEATITLRKVSQRWPTLRLCDTQPRWNTNAALRGLQRLDVVSGHAAG</sequence>
<comment type="similarity">
    <text evidence="1 7">Belongs to the cytochrome P450 family.</text>
</comment>
<dbReference type="PRINTS" id="PR00385">
    <property type="entry name" value="P450"/>
</dbReference>
<evidence type="ECO:0000256" key="5">
    <source>
        <dbReference type="ARBA" id="ARBA00023004"/>
    </source>
</evidence>
<dbReference type="GO" id="GO:0004497">
    <property type="term" value="F:monooxygenase activity"/>
    <property type="evidence" value="ECO:0007669"/>
    <property type="project" value="UniProtKB-KW"/>
</dbReference>
<evidence type="ECO:0000256" key="3">
    <source>
        <dbReference type="ARBA" id="ARBA00022723"/>
    </source>
</evidence>
<name>A0A127K5H1_9RHOO</name>
<reference evidence="9" key="1">
    <citation type="submission" date="2016-03" db="EMBL/GenBank/DDBJ databases">
        <authorList>
            <person name="Ma C."/>
            <person name="Zhou S."/>
            <person name="Yang G."/>
        </authorList>
    </citation>
    <scope>NUCLEOTIDE SEQUENCE [LARGE SCALE GENOMIC DNA]</scope>
    <source>
        <strain evidence="9">SgZ-1</strain>
    </source>
</reference>
<keyword evidence="2 7" id="KW-0349">Heme</keyword>
<organism evidence="8 9">
    <name type="scientific">Thauera humireducens</name>
    <dbReference type="NCBI Taxonomy" id="1134435"/>
    <lineage>
        <taxon>Bacteria</taxon>
        <taxon>Pseudomonadati</taxon>
        <taxon>Pseudomonadota</taxon>
        <taxon>Betaproteobacteria</taxon>
        <taxon>Rhodocyclales</taxon>
        <taxon>Zoogloeaceae</taxon>
        <taxon>Thauera</taxon>
    </lineage>
</organism>
<evidence type="ECO:0000256" key="4">
    <source>
        <dbReference type="ARBA" id="ARBA00023002"/>
    </source>
</evidence>
<dbReference type="Pfam" id="PF00067">
    <property type="entry name" value="p450"/>
    <property type="match status" value="1"/>
</dbReference>
<dbReference type="GO" id="GO:0020037">
    <property type="term" value="F:heme binding"/>
    <property type="evidence" value="ECO:0007669"/>
    <property type="project" value="InterPro"/>
</dbReference>
<dbReference type="Proteomes" id="UP000036902">
    <property type="component" value="Chromosome"/>
</dbReference>
<keyword evidence="4 7" id="KW-0560">Oxidoreductase</keyword>